<dbReference type="RefSeq" id="WP_073937528.1">
    <property type="nucleotide sequence ID" value="NZ_AP015030.1"/>
</dbReference>
<dbReference type="AlphaFoldDB" id="A0A1L7NMI2"/>
<accession>A0A1L7NMI2</accession>
<geneLocation type="plasmid" evidence="2">
    <name>pkf715a dna</name>
</geneLocation>
<name>A0A1L7NMI2_PSEPU</name>
<evidence type="ECO:0000313" key="2">
    <source>
        <dbReference type="Proteomes" id="UP000218731"/>
    </source>
</evidence>
<reference evidence="1 2" key="1">
    <citation type="submission" date="2015-11" db="EMBL/GenBank/DDBJ databases">
        <title>Complete genome sequencing of a biphenyl-degrading bacterium, Pseudomonas putida KF715 (=NBRC110667).</title>
        <authorList>
            <person name="Suenaga H."/>
            <person name="Fujihara N."/>
            <person name="Watanabe T."/>
            <person name="Hirose J."/>
            <person name="Kimura N."/>
            <person name="Yamazoe A."/>
            <person name="Hosoyama A."/>
            <person name="Shimodaira J."/>
            <person name="Furukawa K."/>
        </authorList>
    </citation>
    <scope>NUCLEOTIDE SEQUENCE [LARGE SCALE GENOMIC DNA]</scope>
    <source>
        <strain evidence="1 2">KF715</strain>
        <plasmid evidence="2">Plasmid pkf715a dna</plasmid>
    </source>
</reference>
<dbReference type="EMBL" id="AP015030">
    <property type="protein sequence ID" value="BAW26675.1"/>
    <property type="molecule type" value="Genomic_DNA"/>
</dbReference>
<protein>
    <submittedName>
        <fullName evidence="1">Uncharacterized protein</fullName>
    </submittedName>
</protein>
<proteinExistence type="predicted"/>
<dbReference type="Proteomes" id="UP000218731">
    <property type="component" value="Plasmid pKF715A"/>
</dbReference>
<evidence type="ECO:0000313" key="1">
    <source>
        <dbReference type="EMBL" id="BAW26675.1"/>
    </source>
</evidence>
<keyword evidence="1" id="KW-0614">Plasmid</keyword>
<gene>
    <name evidence="1" type="ORF">KF715C_pA1700</name>
</gene>
<organism evidence="1 2">
    <name type="scientific">Pseudomonas putida</name>
    <name type="common">Arthrobacter siderocapsulatus</name>
    <dbReference type="NCBI Taxonomy" id="303"/>
    <lineage>
        <taxon>Bacteria</taxon>
        <taxon>Pseudomonadati</taxon>
        <taxon>Pseudomonadota</taxon>
        <taxon>Gammaproteobacteria</taxon>
        <taxon>Pseudomonadales</taxon>
        <taxon>Pseudomonadaceae</taxon>
        <taxon>Pseudomonas</taxon>
    </lineage>
</organism>
<sequence>MTCFAFQITSDDVENVLRDYSLRVTNTNGQSFEHMAEELIDELDHERIERAALAASTDLDEQTTAAYEEIKKSLVELGVLDF</sequence>